<evidence type="ECO:0000256" key="1">
    <source>
        <dbReference type="SAM" id="Phobius"/>
    </source>
</evidence>
<evidence type="ECO:0000313" key="2">
    <source>
        <dbReference type="EMBL" id="KAL0574801.1"/>
    </source>
</evidence>
<protein>
    <submittedName>
        <fullName evidence="2">Uncharacterized protein</fullName>
    </submittedName>
</protein>
<keyword evidence="1" id="KW-0812">Transmembrane</keyword>
<keyword evidence="1" id="KW-0472">Membrane</keyword>
<sequence>MVVFSLSPYPARIDERDGAYFTVRRGWTVVLSEEHYGAHYLGRSLLLYGGYFVLYFLSLSILLGSKKQRTRLHTVLVTALSALFILTTAGVITKTTMAALDAKKYLVYAKDVPDWTAPGVPQPTIDKLNALHIKQ</sequence>
<feature type="transmembrane region" description="Helical" evidence="1">
    <location>
        <begin position="75"/>
        <end position="93"/>
    </location>
</feature>
<proteinExistence type="predicted"/>
<keyword evidence="1" id="KW-1133">Transmembrane helix</keyword>
<keyword evidence="3" id="KW-1185">Reference proteome</keyword>
<reference evidence="2 3" key="1">
    <citation type="submission" date="2024-02" db="EMBL/GenBank/DDBJ databases">
        <title>A draft genome for the cacao thread blight pathogen Marasmius crinis-equi.</title>
        <authorList>
            <person name="Cohen S.P."/>
            <person name="Baruah I.K."/>
            <person name="Amoako-Attah I."/>
            <person name="Bukari Y."/>
            <person name="Meinhardt L.W."/>
            <person name="Bailey B.A."/>
        </authorList>
    </citation>
    <scope>NUCLEOTIDE SEQUENCE [LARGE SCALE GENOMIC DNA]</scope>
    <source>
        <strain evidence="2 3">GH-76</strain>
    </source>
</reference>
<name>A0ABR3FHQ2_9AGAR</name>
<gene>
    <name evidence="2" type="ORF">V5O48_007157</name>
</gene>
<dbReference type="Proteomes" id="UP001465976">
    <property type="component" value="Unassembled WGS sequence"/>
</dbReference>
<feature type="transmembrane region" description="Helical" evidence="1">
    <location>
        <begin position="45"/>
        <end position="63"/>
    </location>
</feature>
<evidence type="ECO:0000313" key="3">
    <source>
        <dbReference type="Proteomes" id="UP001465976"/>
    </source>
</evidence>
<organism evidence="2 3">
    <name type="scientific">Marasmius crinis-equi</name>
    <dbReference type="NCBI Taxonomy" id="585013"/>
    <lineage>
        <taxon>Eukaryota</taxon>
        <taxon>Fungi</taxon>
        <taxon>Dikarya</taxon>
        <taxon>Basidiomycota</taxon>
        <taxon>Agaricomycotina</taxon>
        <taxon>Agaricomycetes</taxon>
        <taxon>Agaricomycetidae</taxon>
        <taxon>Agaricales</taxon>
        <taxon>Marasmiineae</taxon>
        <taxon>Marasmiaceae</taxon>
        <taxon>Marasmius</taxon>
    </lineage>
</organism>
<comment type="caution">
    <text evidence="2">The sequence shown here is derived from an EMBL/GenBank/DDBJ whole genome shotgun (WGS) entry which is preliminary data.</text>
</comment>
<accession>A0ABR3FHQ2</accession>
<dbReference type="EMBL" id="JBAHYK010000363">
    <property type="protein sequence ID" value="KAL0574801.1"/>
    <property type="molecule type" value="Genomic_DNA"/>
</dbReference>